<dbReference type="PANTHER" id="PTHR31908">
    <property type="entry name" value="PROTEIN CROWDED NUCLEI 4"/>
    <property type="match status" value="1"/>
</dbReference>
<dbReference type="PANTHER" id="PTHR31908:SF2">
    <property type="entry name" value="PROTEIN CROWDED NUCLEI 4"/>
    <property type="match status" value="1"/>
</dbReference>
<dbReference type="EMBL" id="MTKT01002011">
    <property type="protein sequence ID" value="OWM82068.1"/>
    <property type="molecule type" value="Genomic_DNA"/>
</dbReference>
<evidence type="ECO:0000256" key="4">
    <source>
        <dbReference type="ARBA" id="ARBA00024208"/>
    </source>
</evidence>
<evidence type="ECO:0000256" key="2">
    <source>
        <dbReference type="ARBA" id="ARBA00023242"/>
    </source>
</evidence>
<dbReference type="InterPro" id="IPR040418">
    <property type="entry name" value="CRWN"/>
</dbReference>
<sequence length="1076" mass="123780">MASPHSGRLAITPSSVRRLSLTPGARVLQSPLGDETIWKRLKEAGFDEESIKRRDKAALIAYIAKLEAEIFDHQHQMGLLILEKKELASRIEQIKASADATELRHKRDQAARVSALAEATKREESLKKALGVEKECIASIEKTLHEMRAESAETKVAAQNKLAEARNMMEDAQNKLTEAESKLRVAESLETDASRYRQFAERKLQEVEAREDDLRRRIQSFNSKCDAKESDTLLERKLLAERQTVLHQGEKRLLEGQALLSQREEYIMTRSQELTRVGKDLEAAKAELEKQRRALNDERTDLDIRVASLSEREQACIQREASVNKKEQEVLILQEKIASRESNEIQKAIVSHEAALRSRKSEFEAELEMKRKMVDDEIETKQRAWELRELDLRQREDQLKDREHEMEIQFRALAEREKDVSERSDDLGKREKSVAAAEQEVELKSILLQKEKDEISKLKVDLQRSVDLLEDKKKQVDSAQGRLEAMKTETDELSVLEIKLKEELDRVRAEKLEVMAEADRLKIEKAKFETEWESIDEKREELRKEAQRIADERTAVSKFLKEERDSLRIEKEAIRDQYKRDAESLRAEREEFMNKISQERSEWFSKFQQERADFFLEIEVQKKELENCIDKRREELESSLREKEKDFEQEKKNELQCINSLKETAQKEMEHVASEMRRLEVERMEVNLDRERREKEWEDLNNSIEELKLQREKLRKQRELLHADREEIRDHIEQLEQLEDLKIASEKMAVAAMQQSALESSLQKISERRFLNQQSSINNHASYGDGLDSLRMLENSHASPSSARFSWIRRAADKIFKNSSEKSPLVHKDESLTSEIGKAATPAGRQLISFAVHAEKKSEKNNTLNGTPSEKNAMGEEKMIFEVPNEDVMEIHTLEPNEDASEQCIQPRRKRKGDSLSADSIGNVTESRQNKKKREGREEVSGNQSATSDTYRATSGQPDAVGDLPVSRSCNETQGPPEETRVLVIEEVTTLASETIVHEQCLTGVDKDHRQNPLSKSDEDANSSQQVTDVPPLLDPVAQKTLQAQLQSVGLISEEDQPGDAFTDNGGDHGNQDSVK</sequence>
<reference evidence="9" key="1">
    <citation type="journal article" date="2017" name="Plant J.">
        <title>The pomegranate (Punica granatum L.) genome and the genomics of punicalagin biosynthesis.</title>
        <authorList>
            <person name="Qin G."/>
            <person name="Xu C."/>
            <person name="Ming R."/>
            <person name="Tang H."/>
            <person name="Guyot R."/>
            <person name="Kramer E.M."/>
            <person name="Hu Y."/>
            <person name="Yi X."/>
            <person name="Qi Y."/>
            <person name="Xu X."/>
            <person name="Gao Z."/>
            <person name="Pan H."/>
            <person name="Jian J."/>
            <person name="Tian Y."/>
            <person name="Yue Z."/>
            <person name="Xu Y."/>
        </authorList>
    </citation>
    <scope>NUCLEOTIDE SEQUENCE [LARGE SCALE GENOMIC DNA]</scope>
    <source>
        <strain evidence="9">cv. Dabenzi</strain>
    </source>
</reference>
<dbReference type="GeneID" id="116206722"/>
<reference evidence="7" key="2">
    <citation type="submission" date="2017-06" db="EMBL/GenBank/DDBJ databases">
        <title>The pomegranate genome and the genomics of punicalagin biosynthesis.</title>
        <authorList>
            <person name="Xu C."/>
        </authorList>
    </citation>
    <scope>NUCLEOTIDE SEQUENCE [LARGE SCALE GENOMIC DNA]</scope>
    <source>
        <tissue evidence="7">Fresh leaf</tissue>
    </source>
</reference>
<dbReference type="GO" id="GO:0006997">
    <property type="term" value="P:nucleus organization"/>
    <property type="evidence" value="ECO:0007669"/>
    <property type="project" value="InterPro"/>
</dbReference>
<comment type="similarity">
    <text evidence="4">Belongs to the CRWN family.</text>
</comment>
<accession>A0A218XBA0</accession>
<dbReference type="STRING" id="22663.A0A218XBA0"/>
<dbReference type="Proteomes" id="UP000233551">
    <property type="component" value="Unassembled WGS sequence"/>
</dbReference>
<feature type="region of interest" description="Disordered" evidence="6">
    <location>
        <begin position="1048"/>
        <end position="1076"/>
    </location>
</feature>
<dbReference type="OrthoDB" id="673795at2759"/>
<proteinExistence type="inferred from homology"/>
<dbReference type="GO" id="GO:0005652">
    <property type="term" value="C:nuclear lamina"/>
    <property type="evidence" value="ECO:0007669"/>
    <property type="project" value="UniProtKB-SubCell"/>
</dbReference>
<dbReference type="EMBL" id="PGOL01002823">
    <property type="protein sequence ID" value="PKI44836.1"/>
    <property type="molecule type" value="Genomic_DNA"/>
</dbReference>
<keyword evidence="10" id="KW-1185">Reference proteome</keyword>
<feature type="region of interest" description="Disordered" evidence="6">
    <location>
        <begin position="895"/>
        <end position="981"/>
    </location>
</feature>
<name>A0A218XBA0_PUNGR</name>
<evidence type="ECO:0000256" key="3">
    <source>
        <dbReference type="ARBA" id="ARBA00024186"/>
    </source>
</evidence>
<feature type="coiled-coil region" evidence="5">
    <location>
        <begin position="271"/>
        <end position="312"/>
    </location>
</feature>
<gene>
    <name evidence="7" type="ORF">CDL15_Pgr001642</name>
    <name evidence="8" type="ORF">CRG98_034784</name>
</gene>
<reference evidence="8 10" key="3">
    <citation type="submission" date="2017-11" db="EMBL/GenBank/DDBJ databases">
        <title>De-novo sequencing of pomegranate (Punica granatum L.) genome.</title>
        <authorList>
            <person name="Akparov Z."/>
            <person name="Amiraslanov A."/>
            <person name="Hajiyeva S."/>
            <person name="Abbasov M."/>
            <person name="Kaur K."/>
            <person name="Hamwieh A."/>
            <person name="Solovyev V."/>
            <person name="Salamov A."/>
            <person name="Braich B."/>
            <person name="Kosarev P."/>
            <person name="Mahmoud A."/>
            <person name="Hajiyev E."/>
            <person name="Babayeva S."/>
            <person name="Izzatullayeva V."/>
            <person name="Mammadov A."/>
            <person name="Mammadov A."/>
            <person name="Sharifova S."/>
            <person name="Ojaghi J."/>
            <person name="Eynullazada K."/>
            <person name="Bayramov B."/>
            <person name="Abdulazimova A."/>
            <person name="Shahmuradov I."/>
        </authorList>
    </citation>
    <scope>NUCLEOTIDE SEQUENCE [LARGE SCALE GENOMIC DNA]</scope>
    <source>
        <strain evidence="8">AG2017</strain>
        <strain evidence="10">cv. AG2017</strain>
        <tissue evidence="8">Leaf</tissue>
    </source>
</reference>
<feature type="coiled-coil region" evidence="5">
    <location>
        <begin position="434"/>
        <end position="748"/>
    </location>
</feature>
<feature type="coiled-coil region" evidence="5">
    <location>
        <begin position="155"/>
        <end position="224"/>
    </location>
</feature>
<feature type="compositionally biased region" description="Polar residues" evidence="6">
    <location>
        <begin position="941"/>
        <end position="957"/>
    </location>
</feature>
<dbReference type="AlphaFoldDB" id="A0A218XBA0"/>
<evidence type="ECO:0000256" key="5">
    <source>
        <dbReference type="SAM" id="Coils"/>
    </source>
</evidence>
<keyword evidence="1 5" id="KW-0175">Coiled coil</keyword>
<feature type="compositionally biased region" description="Basic and acidic residues" evidence="6">
    <location>
        <begin position="1066"/>
        <end position="1076"/>
    </location>
</feature>
<evidence type="ECO:0000313" key="7">
    <source>
        <dbReference type="EMBL" id="OWM82068.1"/>
    </source>
</evidence>
<comment type="caution">
    <text evidence="7">The sequence shown here is derived from an EMBL/GenBank/DDBJ whole genome shotgun (WGS) entry which is preliminary data.</text>
</comment>
<feature type="compositionally biased region" description="Polar residues" evidence="6">
    <location>
        <begin position="917"/>
        <end position="927"/>
    </location>
</feature>
<keyword evidence="2" id="KW-0539">Nucleus</keyword>
<dbReference type="Proteomes" id="UP000197138">
    <property type="component" value="Unassembled WGS sequence"/>
</dbReference>
<comment type="subcellular location">
    <subcellularLocation>
        <location evidence="3">Nucleus lamina</location>
    </subcellularLocation>
</comment>
<evidence type="ECO:0000313" key="9">
    <source>
        <dbReference type="Proteomes" id="UP000197138"/>
    </source>
</evidence>
<protein>
    <submittedName>
        <fullName evidence="7">Uncharacterized protein</fullName>
    </submittedName>
</protein>
<evidence type="ECO:0000256" key="1">
    <source>
        <dbReference type="ARBA" id="ARBA00023054"/>
    </source>
</evidence>
<feature type="region of interest" description="Disordered" evidence="6">
    <location>
        <begin position="857"/>
        <end position="876"/>
    </location>
</feature>
<evidence type="ECO:0000313" key="8">
    <source>
        <dbReference type="EMBL" id="PKI44836.1"/>
    </source>
</evidence>
<feature type="compositionally biased region" description="Basic and acidic residues" evidence="6">
    <location>
        <begin position="1005"/>
        <end position="1019"/>
    </location>
</feature>
<evidence type="ECO:0000313" key="10">
    <source>
        <dbReference type="Proteomes" id="UP000233551"/>
    </source>
</evidence>
<evidence type="ECO:0000256" key="6">
    <source>
        <dbReference type="SAM" id="MobiDB-lite"/>
    </source>
</evidence>
<organism evidence="7 9">
    <name type="scientific">Punica granatum</name>
    <name type="common">Pomegranate</name>
    <dbReference type="NCBI Taxonomy" id="22663"/>
    <lineage>
        <taxon>Eukaryota</taxon>
        <taxon>Viridiplantae</taxon>
        <taxon>Streptophyta</taxon>
        <taxon>Embryophyta</taxon>
        <taxon>Tracheophyta</taxon>
        <taxon>Spermatophyta</taxon>
        <taxon>Magnoliopsida</taxon>
        <taxon>eudicotyledons</taxon>
        <taxon>Gunneridae</taxon>
        <taxon>Pentapetalae</taxon>
        <taxon>rosids</taxon>
        <taxon>malvids</taxon>
        <taxon>Myrtales</taxon>
        <taxon>Lythraceae</taxon>
        <taxon>Punica</taxon>
    </lineage>
</organism>
<feature type="region of interest" description="Disordered" evidence="6">
    <location>
        <begin position="1001"/>
        <end position="1033"/>
    </location>
</feature>
<feature type="compositionally biased region" description="Polar residues" evidence="6">
    <location>
        <begin position="861"/>
        <end position="870"/>
    </location>
</feature>